<sequence length="419" mass="43712">MKDGRSRVTLGSRMKHGMHVDQVKDAISRLREKVPSPDSTPVLYDNNSNIIDGFTITTPTDDFGSDKSGSAPPTVTNAQPKIQCGCTCKCVVTNAATSAQTEGLVPSTGANTQAPIASKTNNTVGGSANAPAVKGTFVKLVTAAEDSAIELAAAVVEGTIKHADNVVDTDVDTSNGETADETGADSEGILVGLTAGAAGKPQLPPQADGGDEWPDGAGTPQTPMAANGDSKHGDMAPRTDEIGSSVDPSLAGHDNVCPVAQVASGLSAQQTQAASCGQHRVFQILATKLCTFYAATNEPRIDFNKYTQGSSRLENLSFKRSLVLCDRPIEELCAIKCGGPVTQARYSEPATPAEPCASEPGTDKQRRCRSLKRLTDSSTLHVAGLLAAVNASLFGHLDEAEDMQRVELDSTSMQQPMVE</sequence>
<protein>
    <submittedName>
        <fullName evidence="1">Uncharacterized protein</fullName>
    </submittedName>
</protein>
<name>A0ACC1LB80_9FUNG</name>
<comment type="caution">
    <text evidence="1">The sequence shown here is derived from an EMBL/GenBank/DDBJ whole genome shotgun (WGS) entry which is preliminary data.</text>
</comment>
<gene>
    <name evidence="1" type="ORF">H4S07_004173</name>
</gene>
<accession>A0ACC1LB80</accession>
<organism evidence="1 2">
    <name type="scientific">Coemansia furcata</name>
    <dbReference type="NCBI Taxonomy" id="417177"/>
    <lineage>
        <taxon>Eukaryota</taxon>
        <taxon>Fungi</taxon>
        <taxon>Fungi incertae sedis</taxon>
        <taxon>Zoopagomycota</taxon>
        <taxon>Kickxellomycotina</taxon>
        <taxon>Kickxellomycetes</taxon>
        <taxon>Kickxellales</taxon>
        <taxon>Kickxellaceae</taxon>
        <taxon>Coemansia</taxon>
    </lineage>
</organism>
<proteinExistence type="predicted"/>
<evidence type="ECO:0000313" key="1">
    <source>
        <dbReference type="EMBL" id="KAJ2804698.1"/>
    </source>
</evidence>
<dbReference type="EMBL" id="JANBUP010001597">
    <property type="protein sequence ID" value="KAJ2804698.1"/>
    <property type="molecule type" value="Genomic_DNA"/>
</dbReference>
<keyword evidence="2" id="KW-1185">Reference proteome</keyword>
<evidence type="ECO:0000313" key="2">
    <source>
        <dbReference type="Proteomes" id="UP001140096"/>
    </source>
</evidence>
<dbReference type="Proteomes" id="UP001140096">
    <property type="component" value="Unassembled WGS sequence"/>
</dbReference>
<reference evidence="1" key="1">
    <citation type="submission" date="2022-07" db="EMBL/GenBank/DDBJ databases">
        <title>Phylogenomic reconstructions and comparative analyses of Kickxellomycotina fungi.</title>
        <authorList>
            <person name="Reynolds N.K."/>
            <person name="Stajich J.E."/>
            <person name="Barry K."/>
            <person name="Grigoriev I.V."/>
            <person name="Crous P."/>
            <person name="Smith M.E."/>
        </authorList>
    </citation>
    <scope>NUCLEOTIDE SEQUENCE</scope>
    <source>
        <strain evidence="1">CBS 102833</strain>
    </source>
</reference>